<reference evidence="1" key="1">
    <citation type="submission" date="2019-08" db="EMBL/GenBank/DDBJ databases">
        <authorList>
            <person name="Kucharzyk K."/>
            <person name="Murdoch R.W."/>
            <person name="Higgins S."/>
            <person name="Loffler F."/>
        </authorList>
    </citation>
    <scope>NUCLEOTIDE SEQUENCE</scope>
</reference>
<sequence>MLELFDLNRPSFIYSPPSLNGSMLATSARKSARRFSLRNAVSAPPRMMSQSSAERMAIMPWARRAVYSSQAALNLRLPLSRPEKNSSSVMPRLSLITEVEQYASRQPRCPQRHRLPPGTMHICPNSPLRELSPV</sequence>
<comment type="caution">
    <text evidence="1">The sequence shown here is derived from an EMBL/GenBank/DDBJ whole genome shotgun (WGS) entry which is preliminary data.</text>
</comment>
<dbReference type="AlphaFoldDB" id="A0A645JC63"/>
<proteinExistence type="predicted"/>
<accession>A0A645JC63</accession>
<evidence type="ECO:0000313" key="1">
    <source>
        <dbReference type="EMBL" id="MPN61036.1"/>
    </source>
</evidence>
<protein>
    <submittedName>
        <fullName evidence="1">Uncharacterized protein</fullName>
    </submittedName>
</protein>
<gene>
    <name evidence="1" type="ORF">SDC9_208770</name>
</gene>
<name>A0A645JC63_9ZZZZ</name>
<dbReference type="EMBL" id="VSSQ01137096">
    <property type="protein sequence ID" value="MPN61036.1"/>
    <property type="molecule type" value="Genomic_DNA"/>
</dbReference>
<organism evidence="1">
    <name type="scientific">bioreactor metagenome</name>
    <dbReference type="NCBI Taxonomy" id="1076179"/>
    <lineage>
        <taxon>unclassified sequences</taxon>
        <taxon>metagenomes</taxon>
        <taxon>ecological metagenomes</taxon>
    </lineage>
</organism>